<dbReference type="InterPro" id="IPR018073">
    <property type="entry name" value="Prot_inh_cystat_CS"/>
</dbReference>
<keyword evidence="6" id="KW-1185">Reference proteome</keyword>
<evidence type="ECO:0000313" key="6">
    <source>
        <dbReference type="Proteomes" id="UP001472677"/>
    </source>
</evidence>
<gene>
    <name evidence="5" type="ORF">V6N12_032436</name>
</gene>
<feature type="chain" id="PRO_5047483772" description="Cystatin domain-containing protein" evidence="3">
    <location>
        <begin position="24"/>
        <end position="119"/>
    </location>
</feature>
<proteinExistence type="predicted"/>
<feature type="domain" description="Cystatin" evidence="4">
    <location>
        <begin position="28"/>
        <end position="117"/>
    </location>
</feature>
<sequence length="119" mass="13130">MQQNQRFLILLLSLVLPLIFSEAGRNTNLTGGWTPMGNINDPHLMGIAEFAVGEYNKQSKASLKLVKVVKGETQVVSGTNYRLVLNANDGTAEKTYEAVVLEKAWQNFKSLTSFNLIDG</sequence>
<comment type="caution">
    <text evidence="5">The sequence shown here is derived from an EMBL/GenBank/DDBJ whole genome shotgun (WGS) entry which is preliminary data.</text>
</comment>
<feature type="signal peptide" evidence="3">
    <location>
        <begin position="1"/>
        <end position="23"/>
    </location>
</feature>
<evidence type="ECO:0000313" key="5">
    <source>
        <dbReference type="EMBL" id="KAK8517240.1"/>
    </source>
</evidence>
<evidence type="ECO:0000256" key="1">
    <source>
        <dbReference type="ARBA" id="ARBA00022690"/>
    </source>
</evidence>
<evidence type="ECO:0000259" key="4">
    <source>
        <dbReference type="SMART" id="SM00043"/>
    </source>
</evidence>
<evidence type="ECO:0000256" key="3">
    <source>
        <dbReference type="SAM" id="SignalP"/>
    </source>
</evidence>
<organism evidence="5 6">
    <name type="scientific">Hibiscus sabdariffa</name>
    <name type="common">roselle</name>
    <dbReference type="NCBI Taxonomy" id="183260"/>
    <lineage>
        <taxon>Eukaryota</taxon>
        <taxon>Viridiplantae</taxon>
        <taxon>Streptophyta</taxon>
        <taxon>Embryophyta</taxon>
        <taxon>Tracheophyta</taxon>
        <taxon>Spermatophyta</taxon>
        <taxon>Magnoliopsida</taxon>
        <taxon>eudicotyledons</taxon>
        <taxon>Gunneridae</taxon>
        <taxon>Pentapetalae</taxon>
        <taxon>rosids</taxon>
        <taxon>malvids</taxon>
        <taxon>Malvales</taxon>
        <taxon>Malvaceae</taxon>
        <taxon>Malvoideae</taxon>
        <taxon>Hibiscus</taxon>
    </lineage>
</organism>
<dbReference type="PANTHER" id="PTHR47364">
    <property type="entry name" value="CYSTEINE PROTEINASE INHIBITOR 5"/>
    <property type="match status" value="1"/>
</dbReference>
<keyword evidence="2" id="KW-0789">Thiol protease inhibitor</keyword>
<dbReference type="SMART" id="SM00043">
    <property type="entry name" value="CY"/>
    <property type="match status" value="1"/>
</dbReference>
<dbReference type="SUPFAM" id="SSF54403">
    <property type="entry name" value="Cystatin/monellin"/>
    <property type="match status" value="1"/>
</dbReference>
<dbReference type="Pfam" id="PF16845">
    <property type="entry name" value="SQAPI"/>
    <property type="match status" value="1"/>
</dbReference>
<dbReference type="Gene3D" id="3.10.450.10">
    <property type="match status" value="1"/>
</dbReference>
<dbReference type="InterPro" id="IPR000010">
    <property type="entry name" value="Cystatin_dom"/>
</dbReference>
<dbReference type="InterPro" id="IPR046350">
    <property type="entry name" value="Cystatin_sf"/>
</dbReference>
<evidence type="ECO:0000256" key="2">
    <source>
        <dbReference type="ARBA" id="ARBA00022704"/>
    </source>
</evidence>
<protein>
    <recommendedName>
        <fullName evidence="4">Cystatin domain-containing protein</fullName>
    </recommendedName>
</protein>
<keyword evidence="3" id="KW-0732">Signal</keyword>
<accession>A0ABR2CDE2</accession>
<dbReference type="PANTHER" id="PTHR47364:SF2">
    <property type="entry name" value="CYSTEINE PROTEINASE INHIBITOR 5"/>
    <property type="match status" value="1"/>
</dbReference>
<keyword evidence="1" id="KW-0646">Protease inhibitor</keyword>
<reference evidence="5 6" key="1">
    <citation type="journal article" date="2024" name="G3 (Bethesda)">
        <title>Genome assembly of Hibiscus sabdariffa L. provides insights into metabolisms of medicinal natural products.</title>
        <authorList>
            <person name="Kim T."/>
        </authorList>
    </citation>
    <scope>NUCLEOTIDE SEQUENCE [LARGE SCALE GENOMIC DNA]</scope>
    <source>
        <strain evidence="5">TK-2024</strain>
        <tissue evidence="5">Old leaves</tissue>
    </source>
</reference>
<dbReference type="Proteomes" id="UP001472677">
    <property type="component" value="Unassembled WGS sequence"/>
</dbReference>
<name>A0ABR2CDE2_9ROSI</name>
<dbReference type="EMBL" id="JBBPBM010000056">
    <property type="protein sequence ID" value="KAK8517240.1"/>
    <property type="molecule type" value="Genomic_DNA"/>
</dbReference>
<dbReference type="PROSITE" id="PS00287">
    <property type="entry name" value="CYSTATIN"/>
    <property type="match status" value="1"/>
</dbReference>
<dbReference type="CDD" id="cd00042">
    <property type="entry name" value="CY"/>
    <property type="match status" value="1"/>
</dbReference>